<dbReference type="RefSeq" id="XP_020438866.1">
    <property type="nucleotide sequence ID" value="XM_020571592.1"/>
</dbReference>
<protein>
    <submittedName>
        <fullName evidence="2">Uncharacterized protein</fullName>
    </submittedName>
</protein>
<dbReference type="Proteomes" id="UP000001396">
    <property type="component" value="Unassembled WGS sequence"/>
</dbReference>
<reference evidence="2 3" key="1">
    <citation type="journal article" date="2011" name="Genome Res.">
        <title>Phylogeny-wide analysis of social amoeba genomes highlights ancient origins for complex intercellular communication.</title>
        <authorList>
            <person name="Heidel A.J."/>
            <person name="Lawal H.M."/>
            <person name="Felder M."/>
            <person name="Schilde C."/>
            <person name="Helps N.R."/>
            <person name="Tunggal B."/>
            <person name="Rivero F."/>
            <person name="John U."/>
            <person name="Schleicher M."/>
            <person name="Eichinger L."/>
            <person name="Platzer M."/>
            <person name="Noegel A.A."/>
            <person name="Schaap P."/>
            <person name="Gloeckner G."/>
        </authorList>
    </citation>
    <scope>NUCLEOTIDE SEQUENCE [LARGE SCALE GENOMIC DNA]</scope>
    <source>
        <strain evidence="3">ATCC 26659 / Pp 5 / PN500</strain>
    </source>
</reference>
<dbReference type="GeneID" id="31356100"/>
<accession>D3AWT9</accession>
<dbReference type="EMBL" id="ADBJ01000002">
    <property type="protein sequence ID" value="EFA86762.1"/>
    <property type="molecule type" value="Genomic_DNA"/>
</dbReference>
<proteinExistence type="predicted"/>
<gene>
    <name evidence="2" type="ORF">PPL_00567</name>
</gene>
<name>D3AWT9_HETP5</name>
<dbReference type="PANTHER" id="PTHR20916">
    <property type="entry name" value="CYSTEINE AND GLYCINE-RICH PROTEIN 2 BINDING PROTEIN"/>
    <property type="match status" value="1"/>
</dbReference>
<sequence>MLSKKYSSTTISRIISFNQSRCFFTPENTLNSKIVIDGYASSIHTDSTSNHQFNIKSYQQRNEAQQQQQQQQQKYNYSSVSAKKLIEEIKKNNETKSNNNNNNIDNNNNNNNRGENFKRPSNRHKSAYDFITDANQKQYSPERLVDKIHRFLVSKLGRKECLDDVDSLLEWYCKLSPDIIDRVRLNLFIQYYSGLEESVDTHHKVMRVFDLFRRFNIEMSVKTYQYMFVYYCRRDRPDERKLLCKLINDMQFNHAESIERMILYDGRNDDLLSSYIWAYTTIGQLDSATRLFDLVDQSRKIRNLAPLALQSLFLHSLTHDFQRAISIMRTYCHNRDTAFWFLQKITPIVFNNIDQQQQQVEQQQQQQQESFNRIVDMVLQWNDEGVANHFNFIEFIKTYSQYDDSISLRCYTQWTSNLQQFPVGQLLMYIYRSSEKSKDRISPELLKHTSQLLKMIVDQKVQLPIESSQALLEILVSSIDVNTAALQQHSDQFDVQRDLELFLQHLAFGVANNHCYDIASLVVYNSFAADKRMLTTLVDFLRTQSPLHTDKISDQVIQVFLHFGQYQHALDWMVRRTSQLHLPRHLLSTANFEIYHHLRIESVKERIAKAEQDIKNLGTTTTIESNNNNFNQHQQYHLSLCEDLKMEERLLQFWRAFNTSSKKTMDRMIQNFVSQRKSSRGQHIHNKLHGTPMPMPNNRSDHFPFKQLINIAVTRDDALRLQSILSELHRECEQTNINNNIGALLLNSHIVLSQILDPLEYIRYRSSLSKDTRILTFHPLPYKNSLIINLDSTFDIMREEQFLLLTSSHTIWNAIVVSLLENGYLEDGLAVAETMLDRFVQLNMRTVDTIACKMLELNRVNDPLLARLPFAERNDGLRNCKLKSLIDANQLDEAERLLSTLNFNQTQTVRLAASLLFSRYPIEEAAQKLFGYSSQLSYRGHFYVEFFEALMTMEVGRNDIAKHYIENVDPSFFSNPRNLNMRLIDLMIRAEPKKEEKLAIFKRLQEQLKSVTQSFWNRIAKINYTVKDTETGHLLGQMYINKEDPSQNDNLTPTQHHHTTTKLSQTNLNFIRNYFQKKSTQQ</sequence>
<dbReference type="InParanoid" id="D3AWT9"/>
<dbReference type="PANTHER" id="PTHR20916:SF12">
    <property type="entry name" value="ANCESTRAL COATOMER ELEMENT 1 SEC16_SEC31 DOMAIN-CONTAINING PROTEIN-RELATED"/>
    <property type="match status" value="1"/>
</dbReference>
<evidence type="ECO:0000313" key="3">
    <source>
        <dbReference type="Proteomes" id="UP000001396"/>
    </source>
</evidence>
<comment type="caution">
    <text evidence="2">The sequence shown here is derived from an EMBL/GenBank/DDBJ whole genome shotgun (WGS) entry which is preliminary data.</text>
</comment>
<dbReference type="GO" id="GO:0004402">
    <property type="term" value="F:histone acetyltransferase activity"/>
    <property type="evidence" value="ECO:0007669"/>
    <property type="project" value="TreeGrafter"/>
</dbReference>
<feature type="compositionally biased region" description="Low complexity" evidence="1">
    <location>
        <begin position="95"/>
        <end position="112"/>
    </location>
</feature>
<keyword evidence="3" id="KW-1185">Reference proteome</keyword>
<dbReference type="AlphaFoldDB" id="D3AWT9"/>
<evidence type="ECO:0000313" key="2">
    <source>
        <dbReference type="EMBL" id="EFA86762.1"/>
    </source>
</evidence>
<organism evidence="2 3">
    <name type="scientific">Heterostelium pallidum (strain ATCC 26659 / Pp 5 / PN500)</name>
    <name type="common">Cellular slime mold</name>
    <name type="synonym">Polysphondylium pallidum</name>
    <dbReference type="NCBI Taxonomy" id="670386"/>
    <lineage>
        <taxon>Eukaryota</taxon>
        <taxon>Amoebozoa</taxon>
        <taxon>Evosea</taxon>
        <taxon>Eumycetozoa</taxon>
        <taxon>Dictyostelia</taxon>
        <taxon>Acytosteliales</taxon>
        <taxon>Acytosteliaceae</taxon>
        <taxon>Heterostelium</taxon>
    </lineage>
</organism>
<evidence type="ECO:0000256" key="1">
    <source>
        <dbReference type="SAM" id="MobiDB-lite"/>
    </source>
</evidence>
<feature type="region of interest" description="Disordered" evidence="1">
    <location>
        <begin position="92"/>
        <end position="122"/>
    </location>
</feature>